<dbReference type="GO" id="GO:0016020">
    <property type="term" value="C:membrane"/>
    <property type="evidence" value="ECO:0007669"/>
    <property type="project" value="UniProtKB-SubCell"/>
</dbReference>
<feature type="transmembrane region" description="Helical" evidence="5">
    <location>
        <begin position="151"/>
        <end position="171"/>
    </location>
</feature>
<evidence type="ECO:0000313" key="7">
    <source>
        <dbReference type="Proteomes" id="UP000318801"/>
    </source>
</evidence>
<organism evidence="6 7">
    <name type="scientific">Martelella alba</name>
    <dbReference type="NCBI Taxonomy" id="2590451"/>
    <lineage>
        <taxon>Bacteria</taxon>
        <taxon>Pseudomonadati</taxon>
        <taxon>Pseudomonadota</taxon>
        <taxon>Alphaproteobacteria</taxon>
        <taxon>Hyphomicrobiales</taxon>
        <taxon>Aurantimonadaceae</taxon>
        <taxon>Martelella</taxon>
    </lineage>
</organism>
<name>A0A506UI62_9HYPH</name>
<feature type="transmembrane region" description="Helical" evidence="5">
    <location>
        <begin position="6"/>
        <end position="23"/>
    </location>
</feature>
<feature type="transmembrane region" description="Helical" evidence="5">
    <location>
        <begin position="209"/>
        <end position="231"/>
    </location>
</feature>
<proteinExistence type="predicted"/>
<keyword evidence="7" id="KW-1185">Reference proteome</keyword>
<gene>
    <name evidence="6" type="ORF">FJU08_00095</name>
</gene>
<keyword evidence="2 5" id="KW-0812">Transmembrane</keyword>
<feature type="transmembrane region" description="Helical" evidence="5">
    <location>
        <begin position="35"/>
        <end position="53"/>
    </location>
</feature>
<accession>A0A506UI62</accession>
<evidence type="ECO:0000313" key="6">
    <source>
        <dbReference type="EMBL" id="TPW33007.1"/>
    </source>
</evidence>
<evidence type="ECO:0000256" key="2">
    <source>
        <dbReference type="ARBA" id="ARBA00022692"/>
    </source>
</evidence>
<dbReference type="Pfam" id="PF04172">
    <property type="entry name" value="LrgB"/>
    <property type="match status" value="1"/>
</dbReference>
<dbReference type="OrthoDB" id="9811701at2"/>
<evidence type="ECO:0000256" key="5">
    <source>
        <dbReference type="SAM" id="Phobius"/>
    </source>
</evidence>
<keyword evidence="3 5" id="KW-1133">Transmembrane helix</keyword>
<dbReference type="Proteomes" id="UP000318801">
    <property type="component" value="Unassembled WGS sequence"/>
</dbReference>
<comment type="caution">
    <text evidence="6">The sequence shown here is derived from an EMBL/GenBank/DDBJ whole genome shotgun (WGS) entry which is preliminary data.</text>
</comment>
<feature type="transmembrane region" description="Helical" evidence="5">
    <location>
        <begin position="95"/>
        <end position="120"/>
    </location>
</feature>
<evidence type="ECO:0000256" key="1">
    <source>
        <dbReference type="ARBA" id="ARBA00004141"/>
    </source>
</evidence>
<sequence>MPVLEAMIVTIFWSVVTILFYLLSKRIYRRFPTPLTSPLLLAPVLLILLALALKQNYAGYIHATHWLVLLLGPATVAFALPIFEQWKTIRRYWPVLLFGVIVGSSMAILSAWGLATLLGLNGSLRLSLLPRSLSTPFAMNVSQNIGGVPDLTAVFVVITGVSGAIIGDFLIRFLPLRSAMARGALFGMGAHGAGVAKATEIGLEESSVAGLVMVLVGVVNVLTAPLLHILLNS</sequence>
<protein>
    <submittedName>
        <fullName evidence="6">LrgB family protein</fullName>
    </submittedName>
</protein>
<reference evidence="6 7" key="1">
    <citation type="submission" date="2019-06" db="EMBL/GenBank/DDBJ databases">
        <authorList>
            <person name="Li M."/>
        </authorList>
    </citation>
    <scope>NUCLEOTIDE SEQUENCE [LARGE SCALE GENOMIC DNA]</scope>
    <source>
        <strain evidence="6 7">BGMRC2036</strain>
    </source>
</reference>
<dbReference type="PANTHER" id="PTHR30249:SF16">
    <property type="entry name" value="INNER MEMBRANE PROTEIN"/>
    <property type="match status" value="1"/>
</dbReference>
<dbReference type="InterPro" id="IPR007300">
    <property type="entry name" value="CidB/LrgB"/>
</dbReference>
<dbReference type="EMBL" id="VHLG01000001">
    <property type="protein sequence ID" value="TPW33007.1"/>
    <property type="molecule type" value="Genomic_DNA"/>
</dbReference>
<dbReference type="RefSeq" id="WP_141146941.1">
    <property type="nucleotide sequence ID" value="NZ_VHLG01000001.1"/>
</dbReference>
<comment type="subcellular location">
    <subcellularLocation>
        <location evidence="1">Membrane</location>
        <topology evidence="1">Multi-pass membrane protein</topology>
    </subcellularLocation>
</comment>
<evidence type="ECO:0000256" key="3">
    <source>
        <dbReference type="ARBA" id="ARBA00022989"/>
    </source>
</evidence>
<dbReference type="AlphaFoldDB" id="A0A506UI62"/>
<keyword evidence="4 5" id="KW-0472">Membrane</keyword>
<evidence type="ECO:0000256" key="4">
    <source>
        <dbReference type="ARBA" id="ARBA00023136"/>
    </source>
</evidence>
<dbReference type="PANTHER" id="PTHR30249">
    <property type="entry name" value="PUTATIVE SEROTONIN TRANSPORTER"/>
    <property type="match status" value="1"/>
</dbReference>
<feature type="transmembrane region" description="Helical" evidence="5">
    <location>
        <begin position="65"/>
        <end position="83"/>
    </location>
</feature>